<dbReference type="Pfam" id="PF13208">
    <property type="entry name" value="TerB_N"/>
    <property type="match status" value="1"/>
</dbReference>
<reference evidence="7" key="3">
    <citation type="journal article" date="2004" name="DNA Res.">
        <title>Complete genome sequence of Yersinia pestis strain 91001, an isolate avirulent to humans.</title>
        <authorList>
            <person name="Song Y."/>
            <person name="Tong Z."/>
            <person name="Wang J."/>
            <person name="Wang L."/>
            <person name="Guo Z."/>
            <person name="Han Y."/>
            <person name="Zhang J."/>
            <person name="Pei D."/>
            <person name="Zhou D."/>
            <person name="Qin H."/>
            <person name="Pang X."/>
            <person name="Han Y."/>
            <person name="Zhai J."/>
            <person name="Li M."/>
            <person name="Cui B."/>
            <person name="Qi Z."/>
            <person name="Jin L."/>
            <person name="Dai R."/>
            <person name="Chen F."/>
            <person name="Li S."/>
            <person name="Ye C."/>
            <person name="Du Z."/>
            <person name="Lin W."/>
            <person name="Wang J."/>
            <person name="Yu J."/>
            <person name="Yang H."/>
            <person name="Wang J."/>
            <person name="Huang P."/>
            <person name="Yang R."/>
        </authorList>
    </citation>
    <scope>NUCLEOTIDE SEQUENCE [LARGE SCALE GENOMIC DNA]</scope>
    <source>
        <strain evidence="7">91001 / Biovar Mediaevalis</strain>
    </source>
</reference>
<feature type="transmembrane region" description="Helical" evidence="2">
    <location>
        <begin position="7"/>
        <end position="23"/>
    </location>
</feature>
<evidence type="ECO:0000313" key="7">
    <source>
        <dbReference type="Proteomes" id="UP000001019"/>
    </source>
</evidence>
<feature type="domain" description="TerB-C" evidence="4">
    <location>
        <begin position="682"/>
        <end position="794"/>
    </location>
</feature>
<dbReference type="InterPro" id="IPR028932">
    <property type="entry name" value="TerB-C"/>
</dbReference>
<evidence type="ECO:0000313" key="6">
    <source>
        <dbReference type="EMBL" id="AAS62293.1"/>
    </source>
</evidence>
<reference evidence="5 8" key="1">
    <citation type="journal article" date="2002" name="J. Bacteriol.">
        <title>Genome sequence of Yersinia pestis KIM.</title>
        <authorList>
            <person name="Deng W."/>
            <person name="Burland V."/>
            <person name="Plunkett G.III."/>
            <person name="Boutin A."/>
            <person name="Mayhew G.F."/>
            <person name="Liss P."/>
            <person name="Perna N.T."/>
            <person name="Rose D.J."/>
            <person name="Mau B."/>
            <person name="Zhou S."/>
            <person name="Schwartz D.C."/>
            <person name="Fetherston J.D."/>
            <person name="Lindler L.E."/>
            <person name="Brubaker R.R."/>
            <person name="Plana G.V."/>
            <person name="Straley S.C."/>
            <person name="McDonough K.A."/>
            <person name="Nilles M.L."/>
            <person name="Matson J.S."/>
            <person name="Blattner F.R."/>
            <person name="Perry R.D."/>
        </authorList>
    </citation>
    <scope>NUCLEOTIDE SEQUENCE [LARGE SCALE GENOMIC DNA]</scope>
    <source>
        <strain evidence="5">KIM</strain>
        <strain evidence="8">KIM10+ / Biovar Mediaevalis</strain>
    </source>
</reference>
<organism evidence="6 7">
    <name type="scientific">Yersinia pestis</name>
    <dbReference type="NCBI Taxonomy" id="632"/>
    <lineage>
        <taxon>Bacteria</taxon>
        <taxon>Pseudomonadati</taxon>
        <taxon>Pseudomonadota</taxon>
        <taxon>Gammaproteobacteria</taxon>
        <taxon>Enterobacterales</taxon>
        <taxon>Yersiniaceae</taxon>
        <taxon>Yersinia</taxon>
    </lineage>
</organism>
<gene>
    <name evidence="5" type="ordered locus">y2129</name>
    <name evidence="6" type="ordered locus">YP_2082</name>
</gene>
<dbReference type="OMA" id="RRAYLQW"/>
<evidence type="ECO:0000313" key="8">
    <source>
        <dbReference type="Proteomes" id="UP000002490"/>
    </source>
</evidence>
<dbReference type="InterPro" id="IPR029024">
    <property type="entry name" value="TerB-like"/>
</dbReference>
<dbReference type="SUPFAM" id="SSF158682">
    <property type="entry name" value="TerB-like"/>
    <property type="match status" value="1"/>
</dbReference>
<feature type="domain" description="TerB N-terminal" evidence="3">
    <location>
        <begin position="131"/>
        <end position="333"/>
    </location>
</feature>
<evidence type="ECO:0000313" key="5">
    <source>
        <dbReference type="EMBL" id="AAM85691.1"/>
    </source>
</evidence>
<keyword evidence="2" id="KW-0812">Transmembrane</keyword>
<protein>
    <recommendedName>
        <fullName evidence="9">TerB-C domain-containing protein</fullName>
    </recommendedName>
</protein>
<feature type="region of interest" description="Disordered" evidence="1">
    <location>
        <begin position="96"/>
        <end position="118"/>
    </location>
</feature>
<dbReference type="AlphaFoldDB" id="A0A0H2W6D4"/>
<evidence type="ECO:0000256" key="1">
    <source>
        <dbReference type="SAM" id="MobiDB-lite"/>
    </source>
</evidence>
<keyword evidence="2" id="KW-1133">Transmembrane helix</keyword>
<evidence type="ECO:0000256" key="2">
    <source>
        <dbReference type="SAM" id="Phobius"/>
    </source>
</evidence>
<dbReference type="KEGG" id="ypm:YP_2082"/>
<dbReference type="InterPro" id="IPR025266">
    <property type="entry name" value="TerB_N"/>
</dbReference>
<dbReference type="EMBL" id="AE017042">
    <property type="protein sequence ID" value="AAS62293.1"/>
    <property type="molecule type" value="Genomic_DNA"/>
</dbReference>
<name>A0A0H2W6D4_YERPE</name>
<proteinExistence type="predicted"/>
<dbReference type="Gene3D" id="1.10.3680.10">
    <property type="entry name" value="TerB-like"/>
    <property type="match status" value="1"/>
</dbReference>
<accession>A0A0H2W6D4</accession>
<dbReference type="KEGG" id="ypk:y2129"/>
<dbReference type="IntAct" id="A0A0H2W6D4">
    <property type="interactions" value="3"/>
</dbReference>
<evidence type="ECO:0000259" key="4">
    <source>
        <dbReference type="Pfam" id="PF15615"/>
    </source>
</evidence>
<evidence type="ECO:0000259" key="3">
    <source>
        <dbReference type="Pfam" id="PF13208"/>
    </source>
</evidence>
<sequence>MAKRKSTGTGWVILLIVALGLMTDIPREAWVALSFAILCLFFVWKNIRWAKIGSGPSINSDVPEASAIPDLGGYQLDSLALHPELVIDDELTDHLDQSASAKPSSGDKPSASTKQSEISRGSLARASWLRPGELAVVAGITLADGMIYIGNKHKSNRTGAEPAFINPSMQVAEEEVDISLALIDNAPDYSTCSPEARKAYLQWLSEGRKSPIAHISYVFLFFYGLEHRVLIDASIDPIAKRELPIIEAEINRLLNIYGKNNTFNHYAQNLLVYIARVDIEETLYLLPPPLSRNASTELPLALLVGLGQLAVDQRPLPAEWACAWGGADPAINQNRSLMHCPDAFSQLFQQRYRDKYGDGFILPVNKTKLHVFYRPASAGLMGQEFIQQMGELPNVAVCKANRDKLRPLIEACQNDLEAYNRFVSLNPKKKAALEGLLLLPMPLWPEALNAELESIKSRVGYGLLLITLDELFAQLSHACASNPPERLSRNVVIALTQALASLQVGIEPDVRADNRTPTLQDTVALFPIESATAESATFAVYRITMLAVELACAAVMVDGRVGEPESMILTRHIDAWSYLSPGQRMRLKAYLQPGVRKNNTLLALKNNLEPLSLEHRRAIARFLAHLIQVEGTITPQDVKFLERVYKRFALDSKLVYTDLDSRATPMTLSLPPPGSVALNSVDRITLLKNESQELVALLENLFLTKVVATEDKEEIDPQSMAAIMADMQEGTVTLLRLLISRNAWERDKLTDIALDMEIRLDDILIEINRKILAVFDVPLITGDAVISINRDVSAALLA</sequence>
<dbReference type="Proteomes" id="UP000002490">
    <property type="component" value="Chromosome"/>
</dbReference>
<reference evidence="6" key="4">
    <citation type="submission" date="2016-05" db="EMBL/GenBank/DDBJ databases">
        <title>Reannotation of Yersinia pestis strain 91001 based on omics data.</title>
        <authorList>
            <person name="Yiqing M."/>
        </authorList>
    </citation>
    <scope>NUCLEOTIDE SEQUENCE</scope>
    <source>
        <strain evidence="6">91001</strain>
    </source>
</reference>
<dbReference type="EMBL" id="AE009952">
    <property type="protein sequence ID" value="AAM85691.1"/>
    <property type="molecule type" value="Genomic_DNA"/>
</dbReference>
<dbReference type="CDD" id="cd07176">
    <property type="entry name" value="terB"/>
    <property type="match status" value="1"/>
</dbReference>
<dbReference type="Pfam" id="PF15615">
    <property type="entry name" value="TerB_C"/>
    <property type="match status" value="1"/>
</dbReference>
<reference evidence="6" key="2">
    <citation type="submission" date="2003-04" db="EMBL/GenBank/DDBJ databases">
        <authorList>
            <person name="Song Y."/>
            <person name="Tong Z."/>
            <person name="Wang L."/>
            <person name="Han Y."/>
            <person name="Zhang J."/>
            <person name="Pei D."/>
            <person name="Wang J."/>
            <person name="Zhou D."/>
            <person name="Han Y."/>
            <person name="Pang X."/>
            <person name="Zhai J."/>
            <person name="Chen F."/>
            <person name="Qin H."/>
            <person name="Wang J."/>
            <person name="Li S."/>
            <person name="Guo Z."/>
            <person name="Ye C."/>
            <person name="Du Z."/>
            <person name="Lin W."/>
            <person name="Wang J."/>
            <person name="Yu J."/>
            <person name="Yang H."/>
            <person name="Wang J."/>
            <person name="Huang P."/>
            <person name="Yang R."/>
        </authorList>
    </citation>
    <scope>NUCLEOTIDE SEQUENCE</scope>
    <source>
        <strain evidence="6">91001</strain>
    </source>
</reference>
<keyword evidence="2" id="KW-0472">Membrane</keyword>
<dbReference type="Proteomes" id="UP000001019">
    <property type="component" value="Chromosome"/>
</dbReference>
<dbReference type="PATRIC" id="fig|632.152.peg.3503"/>
<evidence type="ECO:0008006" key="9">
    <source>
        <dbReference type="Google" id="ProtNLM"/>
    </source>
</evidence>
<dbReference type="RefSeq" id="WP_002223598.1">
    <property type="nucleotide sequence ID" value="NZ_CP009836.1"/>
</dbReference>